<dbReference type="RefSeq" id="WP_193346634.1">
    <property type="nucleotide sequence ID" value="NZ_CBCSIP010000031.1"/>
</dbReference>
<accession>A0ABR9PH28</accession>
<feature type="region of interest" description="Disordered" evidence="1">
    <location>
        <begin position="58"/>
        <end position="114"/>
    </location>
</feature>
<gene>
    <name evidence="2" type="ORF">G4177_03425</name>
</gene>
<proteinExistence type="predicted"/>
<evidence type="ECO:0000313" key="3">
    <source>
        <dbReference type="Proteomes" id="UP001516472"/>
    </source>
</evidence>
<comment type="caution">
    <text evidence="2">The sequence shown here is derived from an EMBL/GenBank/DDBJ whole genome shotgun (WGS) entry which is preliminary data.</text>
</comment>
<dbReference type="EMBL" id="JAAIYO010000001">
    <property type="protein sequence ID" value="MBE4747225.1"/>
    <property type="molecule type" value="Genomic_DNA"/>
</dbReference>
<keyword evidence="3" id="KW-1185">Reference proteome</keyword>
<sequence>MSGATAATKGSPLMDALKLDGFDAGGAGKAESLGKLLEGALSVLSSLTQLVQGIASGVQGATGAQGASGGSPFSDSFQASPEKSPVSLDASPVSKELDPMQGMMAQMSQVPSLE</sequence>
<dbReference type="Proteomes" id="UP001516472">
    <property type="component" value="Unassembled WGS sequence"/>
</dbReference>
<protein>
    <submittedName>
        <fullName evidence="2">Uncharacterized protein</fullName>
    </submittedName>
</protein>
<organism evidence="2 3">
    <name type="scientific">Corallococcus soli</name>
    <dbReference type="NCBI Taxonomy" id="2710757"/>
    <lineage>
        <taxon>Bacteria</taxon>
        <taxon>Pseudomonadati</taxon>
        <taxon>Myxococcota</taxon>
        <taxon>Myxococcia</taxon>
        <taxon>Myxococcales</taxon>
        <taxon>Cystobacterineae</taxon>
        <taxon>Myxococcaceae</taxon>
        <taxon>Corallococcus</taxon>
    </lineage>
</organism>
<reference evidence="2 3" key="1">
    <citation type="submission" date="2020-02" db="EMBL/GenBank/DDBJ databases">
        <authorList>
            <person name="Babadi Z.K."/>
            <person name="Risdian C."/>
            <person name="Ebrahimipour G.H."/>
            <person name="Wink J."/>
        </authorList>
    </citation>
    <scope>NUCLEOTIDE SEQUENCE [LARGE SCALE GENOMIC DNA]</scope>
    <source>
        <strain evidence="2 3">ZKHCc1 1396</strain>
    </source>
</reference>
<name>A0ABR9PH28_9BACT</name>
<evidence type="ECO:0000256" key="1">
    <source>
        <dbReference type="SAM" id="MobiDB-lite"/>
    </source>
</evidence>
<evidence type="ECO:0000313" key="2">
    <source>
        <dbReference type="EMBL" id="MBE4747225.1"/>
    </source>
</evidence>